<dbReference type="SUPFAM" id="SSF81324">
    <property type="entry name" value="Voltage-gated potassium channels"/>
    <property type="match status" value="1"/>
</dbReference>
<dbReference type="RefSeq" id="WP_153550378.1">
    <property type="nucleotide sequence ID" value="NZ_CP040089.1"/>
</dbReference>
<evidence type="ECO:0000256" key="2">
    <source>
        <dbReference type="ARBA" id="ARBA00022692"/>
    </source>
</evidence>
<dbReference type="GeneID" id="42365141"/>
<reference evidence="7" key="1">
    <citation type="submission" date="2019-05" db="EMBL/GenBank/DDBJ databases">
        <title>Candidatus Nanohalobium constans, a novel model system to study the DPANN nano-sized archaea: genomic and physiological characterization of a nanoarchaeon co-cultured with its chitinotrophic host.</title>
        <authorList>
            <person name="La Cono V."/>
            <person name="Arcadi E."/>
            <person name="Crisafi F."/>
            <person name="Denaro R."/>
            <person name="La Spada G."/>
            <person name="Messina E."/>
            <person name="Smedile F."/>
            <person name="Toshchakov S.V."/>
            <person name="Shevchenko M.A."/>
            <person name="Golyshin P.N."/>
            <person name="Golyshina O.V."/>
            <person name="Ferrer M."/>
            <person name="Rohde M."/>
            <person name="Mushegian A."/>
            <person name="Sorokin D.Y."/>
            <person name="Giuliano L."/>
            <person name="Yakimov M.M."/>
        </authorList>
    </citation>
    <scope>NUCLEOTIDE SEQUENCE [LARGE SCALE GENOMIC DNA]</scope>
    <source>
        <strain evidence="7">LC1Nh</strain>
    </source>
</reference>
<organism evidence="6 7">
    <name type="scientific">Candidatus Nanohalobium constans</name>
    <dbReference type="NCBI Taxonomy" id="2565781"/>
    <lineage>
        <taxon>Archaea</taxon>
        <taxon>Candidatus Nanohalarchaeota</taxon>
        <taxon>Candidatus Nanohalobia</taxon>
        <taxon>Candidatus Nanohalobiales</taxon>
        <taxon>Candidatus Nanohalobiaceae</taxon>
        <taxon>Candidatus Nanohalobium</taxon>
    </lineage>
</organism>
<name>A0A5Q0UG91_9ARCH</name>
<evidence type="ECO:0000256" key="3">
    <source>
        <dbReference type="ARBA" id="ARBA00022989"/>
    </source>
</evidence>
<keyword evidence="2 5" id="KW-0812">Transmembrane</keyword>
<dbReference type="Gene3D" id="1.20.120.350">
    <property type="entry name" value="Voltage-gated potassium channels. Chain C"/>
    <property type="match status" value="1"/>
</dbReference>
<keyword evidence="7" id="KW-1185">Reference proteome</keyword>
<dbReference type="AlphaFoldDB" id="A0A5Q0UG91"/>
<feature type="transmembrane region" description="Helical" evidence="5">
    <location>
        <begin position="67"/>
        <end position="87"/>
    </location>
</feature>
<dbReference type="InterPro" id="IPR027359">
    <property type="entry name" value="Volt_channel_dom_sf"/>
</dbReference>
<evidence type="ECO:0000256" key="4">
    <source>
        <dbReference type="ARBA" id="ARBA00023136"/>
    </source>
</evidence>
<evidence type="ECO:0000256" key="5">
    <source>
        <dbReference type="SAM" id="Phobius"/>
    </source>
</evidence>
<dbReference type="Proteomes" id="UP000377803">
    <property type="component" value="Chromosome"/>
</dbReference>
<dbReference type="EMBL" id="CP040089">
    <property type="protein sequence ID" value="QGA80638.1"/>
    <property type="molecule type" value="Genomic_DNA"/>
</dbReference>
<evidence type="ECO:0000313" key="6">
    <source>
        <dbReference type="EMBL" id="QGA80638.1"/>
    </source>
</evidence>
<dbReference type="GO" id="GO:0016020">
    <property type="term" value="C:membrane"/>
    <property type="evidence" value="ECO:0007669"/>
    <property type="project" value="UniProtKB-SubCell"/>
</dbReference>
<proteinExistence type="predicted"/>
<sequence>MSWQDDVASRVKSVEDEVEGVFPRSYAAKTKVFLDHFMPFALIMLGSLLTVNYLVPVTAKMSVYINYANWILVAYFSLRLAMAFRLAESDRKFLKQHWFDALLVIPAFTLLKEFRGLTLIEETLAEQETEQALTNLPIAAQISRIIRIIKRSIKL</sequence>
<comment type="subcellular location">
    <subcellularLocation>
        <location evidence="1">Membrane</location>
        <topology evidence="1">Multi-pass membrane protein</topology>
    </subcellularLocation>
</comment>
<gene>
    <name evidence="6" type="ORF">LC1Nh_0753</name>
</gene>
<evidence type="ECO:0000313" key="7">
    <source>
        <dbReference type="Proteomes" id="UP000377803"/>
    </source>
</evidence>
<accession>A0A5Q0UG91</accession>
<keyword evidence="3 5" id="KW-1133">Transmembrane helix</keyword>
<keyword evidence="4 5" id="KW-0472">Membrane</keyword>
<protein>
    <submittedName>
        <fullName evidence="6">Uncharacterized protein</fullName>
    </submittedName>
</protein>
<evidence type="ECO:0000256" key="1">
    <source>
        <dbReference type="ARBA" id="ARBA00004141"/>
    </source>
</evidence>
<dbReference type="KEGG" id="ncon:LC1Nh_0753"/>
<feature type="transmembrane region" description="Helical" evidence="5">
    <location>
        <begin position="32"/>
        <end position="55"/>
    </location>
</feature>